<evidence type="ECO:0000313" key="2">
    <source>
        <dbReference type="EMBL" id="EIJ41998.1"/>
    </source>
</evidence>
<proteinExistence type="predicted"/>
<dbReference type="InterPro" id="IPR008969">
    <property type="entry name" value="CarboxyPept-like_regulatory"/>
</dbReference>
<dbReference type="eggNOG" id="COG0310">
    <property type="taxonomic scope" value="Bacteria"/>
</dbReference>
<reference evidence="2 3" key="1">
    <citation type="submission" date="2011-11" db="EMBL/GenBank/DDBJ databases">
        <title>Improved High-Quality Draft sequence of Beggiatoa alba B18lD.</title>
        <authorList>
            <consortium name="US DOE Joint Genome Institute"/>
            <person name="Lucas S."/>
            <person name="Han J."/>
            <person name="Lapidus A."/>
            <person name="Cheng J.-F."/>
            <person name="Goodwin L."/>
            <person name="Pitluck S."/>
            <person name="Peters L."/>
            <person name="Mikhailova N."/>
            <person name="Held B."/>
            <person name="Detter J.C."/>
            <person name="Han C."/>
            <person name="Tapia R."/>
            <person name="Land M."/>
            <person name="Hauser L."/>
            <person name="Kyrpides N."/>
            <person name="Ivanova N."/>
            <person name="Pagani I."/>
            <person name="Samuel K."/>
            <person name="Teske A."/>
            <person name="Mueller J."/>
            <person name="Woyke T."/>
        </authorList>
    </citation>
    <scope>NUCLEOTIDE SEQUENCE [LARGE SCALE GENOMIC DNA]</scope>
    <source>
        <strain evidence="2 3">B18LD</strain>
    </source>
</reference>
<dbReference type="Proteomes" id="UP000005744">
    <property type="component" value="Unassembled WGS sequence"/>
</dbReference>
<evidence type="ECO:0000256" key="1">
    <source>
        <dbReference type="SAM" id="Phobius"/>
    </source>
</evidence>
<protein>
    <recommendedName>
        <fullName evidence="4">Nickel transport protein</fullName>
    </recommendedName>
</protein>
<keyword evidence="3" id="KW-1185">Reference proteome</keyword>
<keyword evidence="1" id="KW-1133">Transmembrane helix</keyword>
<name>I3CEF5_9GAMM</name>
<dbReference type="SUPFAM" id="SSF49464">
    <property type="entry name" value="Carboxypeptidase regulatory domain-like"/>
    <property type="match status" value="1"/>
</dbReference>
<keyword evidence="1" id="KW-0472">Membrane</keyword>
<sequence length="187" mass="20645">MARVHYIVIQGLMVFLLFITSPVYAHKVKLFVSAEGLTLHGYAYFSGGNSVQNIPVLIQDMAGNSIGTVQTDAQGKFTYVLSQAQAVQLSINTGDGHQASYQLQFSTQPSATVVKTAPLAEKMPADTAVLSTLIEQAVYQQVQPLREQLEHYEEKVRLHDILGGLGYIVGILGFWFFVQGRRLARKE</sequence>
<dbReference type="HOGENOM" id="CLU_083845_1_0_6"/>
<organism evidence="2 3">
    <name type="scientific">Beggiatoa alba B18LD</name>
    <dbReference type="NCBI Taxonomy" id="395493"/>
    <lineage>
        <taxon>Bacteria</taxon>
        <taxon>Pseudomonadati</taxon>
        <taxon>Pseudomonadota</taxon>
        <taxon>Gammaproteobacteria</taxon>
        <taxon>Thiotrichales</taxon>
        <taxon>Thiotrichaceae</taxon>
        <taxon>Beggiatoa</taxon>
    </lineage>
</organism>
<accession>I3CEF5</accession>
<dbReference type="EMBL" id="JH600070">
    <property type="protein sequence ID" value="EIJ41998.1"/>
    <property type="molecule type" value="Genomic_DNA"/>
</dbReference>
<dbReference type="AlphaFoldDB" id="I3CEF5"/>
<evidence type="ECO:0000313" key="3">
    <source>
        <dbReference type="Proteomes" id="UP000005744"/>
    </source>
</evidence>
<dbReference type="STRING" id="395493.BegalDRAFT_1095"/>
<gene>
    <name evidence="2" type="ORF">BegalDRAFT_1095</name>
</gene>
<feature type="transmembrane region" description="Helical" evidence="1">
    <location>
        <begin position="161"/>
        <end position="178"/>
    </location>
</feature>
<keyword evidence="1" id="KW-0812">Transmembrane</keyword>
<evidence type="ECO:0008006" key="4">
    <source>
        <dbReference type="Google" id="ProtNLM"/>
    </source>
</evidence>